<reference evidence="2 3" key="1">
    <citation type="submission" date="2018-06" db="EMBL/GenBank/DDBJ databases">
        <authorList>
            <consortium name="Pathogen Informatics"/>
            <person name="Doyle S."/>
        </authorList>
    </citation>
    <scope>NUCLEOTIDE SEQUENCE [LARGE SCALE GENOMIC DNA]</scope>
    <source>
        <strain evidence="2 3">NCTC11087</strain>
    </source>
</reference>
<evidence type="ECO:0000313" key="2">
    <source>
        <dbReference type="EMBL" id="SUO05128.1"/>
    </source>
</evidence>
<dbReference type="GeneID" id="77462993"/>
<gene>
    <name evidence="2" type="ORF">NCTC11087_02064</name>
</gene>
<name>A0A380LMN2_9FIRM</name>
<dbReference type="RefSeq" id="WP_022790333.1">
    <property type="nucleotide sequence ID" value="NZ_UHFX01000003.1"/>
</dbReference>
<dbReference type="EMBL" id="UHFX01000003">
    <property type="protein sequence ID" value="SUO05128.1"/>
    <property type="molecule type" value="Genomic_DNA"/>
</dbReference>
<sequence>MAQNSNISISSAAARFINTPIGRKKRAVSSKKPETYRLTHREENKAKKRPQTAPTVRSLENDFLPVSRESTPNQRAGTTLRGGLFRTP</sequence>
<feature type="compositionally biased region" description="Basic and acidic residues" evidence="1">
    <location>
        <begin position="31"/>
        <end position="45"/>
    </location>
</feature>
<feature type="compositionally biased region" description="Polar residues" evidence="1">
    <location>
        <begin position="68"/>
        <end position="77"/>
    </location>
</feature>
<organism evidence="2 3">
    <name type="scientific">Faecalicoccus pleomorphus</name>
    <dbReference type="NCBI Taxonomy" id="1323"/>
    <lineage>
        <taxon>Bacteria</taxon>
        <taxon>Bacillati</taxon>
        <taxon>Bacillota</taxon>
        <taxon>Erysipelotrichia</taxon>
        <taxon>Erysipelotrichales</taxon>
        <taxon>Erysipelotrichaceae</taxon>
        <taxon>Faecalicoccus</taxon>
    </lineage>
</organism>
<dbReference type="Proteomes" id="UP000255523">
    <property type="component" value="Unassembled WGS sequence"/>
</dbReference>
<keyword evidence="3" id="KW-1185">Reference proteome</keyword>
<feature type="region of interest" description="Disordered" evidence="1">
    <location>
        <begin position="19"/>
        <end position="88"/>
    </location>
</feature>
<protein>
    <submittedName>
        <fullName evidence="2">Uncharacterized protein</fullName>
    </submittedName>
</protein>
<dbReference type="AlphaFoldDB" id="A0A380LMN2"/>
<evidence type="ECO:0000256" key="1">
    <source>
        <dbReference type="SAM" id="MobiDB-lite"/>
    </source>
</evidence>
<evidence type="ECO:0000313" key="3">
    <source>
        <dbReference type="Proteomes" id="UP000255523"/>
    </source>
</evidence>
<proteinExistence type="predicted"/>
<accession>A0A380LMN2</accession>